<evidence type="ECO:0000313" key="4">
    <source>
        <dbReference type="EMBL" id="MCV9389542.1"/>
    </source>
</evidence>
<feature type="domain" description="Nucleoside transporter/FeoB GTPase Gate" evidence="3">
    <location>
        <begin position="41"/>
        <end position="203"/>
    </location>
</feature>
<dbReference type="EMBL" id="JAOYOD010000012">
    <property type="protein sequence ID" value="MCV9389542.1"/>
    <property type="molecule type" value="Genomic_DNA"/>
</dbReference>
<dbReference type="PANTHER" id="PTHR43185">
    <property type="entry name" value="FERROUS IRON TRANSPORT PROTEIN B"/>
    <property type="match status" value="1"/>
</dbReference>
<keyword evidence="1" id="KW-0472">Membrane</keyword>
<evidence type="ECO:0008006" key="6">
    <source>
        <dbReference type="Google" id="ProtNLM"/>
    </source>
</evidence>
<keyword evidence="1" id="KW-1133">Transmembrane helix</keyword>
<gene>
    <name evidence="4" type="ORF">N7U62_23020</name>
</gene>
<evidence type="ECO:0000259" key="2">
    <source>
        <dbReference type="Pfam" id="PF07664"/>
    </source>
</evidence>
<dbReference type="InterPro" id="IPR011642">
    <property type="entry name" value="Gate_dom"/>
</dbReference>
<feature type="domain" description="Ferrous iron transport protein B C-terminal" evidence="2">
    <location>
        <begin position="1"/>
        <end position="34"/>
    </location>
</feature>
<proteinExistence type="predicted"/>
<dbReference type="RefSeq" id="WP_264140523.1">
    <property type="nucleotide sequence ID" value="NZ_JAOYOD010000012.1"/>
</dbReference>
<evidence type="ECO:0000313" key="5">
    <source>
        <dbReference type="Proteomes" id="UP001300692"/>
    </source>
</evidence>
<dbReference type="Pfam" id="PF07670">
    <property type="entry name" value="Gate"/>
    <property type="match status" value="1"/>
</dbReference>
<dbReference type="InterPro" id="IPR050860">
    <property type="entry name" value="FeoB_GTPase"/>
</dbReference>
<dbReference type="Pfam" id="PF07664">
    <property type="entry name" value="FeoB_C"/>
    <property type="match status" value="1"/>
</dbReference>
<evidence type="ECO:0000256" key="1">
    <source>
        <dbReference type="SAM" id="Phobius"/>
    </source>
</evidence>
<evidence type="ECO:0000259" key="3">
    <source>
        <dbReference type="Pfam" id="PF07670"/>
    </source>
</evidence>
<organism evidence="4 5">
    <name type="scientific">Reichenbachiella ulvae</name>
    <dbReference type="NCBI Taxonomy" id="2980104"/>
    <lineage>
        <taxon>Bacteria</taxon>
        <taxon>Pseudomonadati</taxon>
        <taxon>Bacteroidota</taxon>
        <taxon>Cytophagia</taxon>
        <taxon>Cytophagales</taxon>
        <taxon>Reichenbachiellaceae</taxon>
        <taxon>Reichenbachiella</taxon>
    </lineage>
</organism>
<name>A0ABT3D0U6_9BACT</name>
<reference evidence="4 5" key="1">
    <citation type="submission" date="2022-10" db="EMBL/GenBank/DDBJ databases">
        <title>Comparative genomics and taxonomic characterization of three novel marine species of genus Reichenbachiella exhibiting antioxidant and polysaccharide degradation activities.</title>
        <authorList>
            <person name="Muhammad N."/>
            <person name="Lee Y.-J."/>
            <person name="Ko J."/>
            <person name="Kim S.-G."/>
        </authorList>
    </citation>
    <scope>NUCLEOTIDE SEQUENCE [LARGE SCALE GENOMIC DNA]</scope>
    <source>
        <strain evidence="4 5">ABR2-5</strain>
    </source>
</reference>
<dbReference type="Proteomes" id="UP001300692">
    <property type="component" value="Unassembled WGS sequence"/>
</dbReference>
<sequence length="230" mass="26154">MKKILKMKEQSYFIMELPIYRWPKWKNVWITIFSKSKTFVFEAGKIILAISIILWVLASSRTGEAFDHAEQRVVEQNPTVGIGSQEFDALLSAYKLENSYAGVLGKSIEPCIRPLGYDWKIGIALITSFAAREVFVGTIATIYSVGSDVEDESTIKDKLRAEINPYTGKPMYSIALGVSLMLFYAFAMQCMSTLAVVYRETKSWKWPLLQLIYMSAVAYIFAFIAYQLLK</sequence>
<keyword evidence="5" id="KW-1185">Reference proteome</keyword>
<feature type="transmembrane region" description="Helical" evidence="1">
    <location>
        <begin position="210"/>
        <end position="229"/>
    </location>
</feature>
<feature type="transmembrane region" description="Helical" evidence="1">
    <location>
        <begin position="174"/>
        <end position="198"/>
    </location>
</feature>
<keyword evidence="1" id="KW-0812">Transmembrane</keyword>
<comment type="caution">
    <text evidence="4">The sequence shown here is derived from an EMBL/GenBank/DDBJ whole genome shotgun (WGS) entry which is preliminary data.</text>
</comment>
<accession>A0ABT3D0U6</accession>
<protein>
    <recommendedName>
        <fullName evidence="6">Ferrous iron transport protein B</fullName>
    </recommendedName>
</protein>
<dbReference type="InterPro" id="IPR011640">
    <property type="entry name" value="Fe2_transport_prot_B_C"/>
</dbReference>
<dbReference type="PANTHER" id="PTHR43185:SF1">
    <property type="entry name" value="FE(2+) TRANSPORTER FEOB"/>
    <property type="match status" value="1"/>
</dbReference>